<dbReference type="RefSeq" id="WP_394825626.1">
    <property type="nucleotide sequence ID" value="NZ_CP089984.1"/>
</dbReference>
<accession>A0ABZ2LYH8</accession>
<name>A0ABZ2LYH8_9BACT</name>
<dbReference type="Proteomes" id="UP001370348">
    <property type="component" value="Chromosome"/>
</dbReference>
<keyword evidence="2" id="KW-1185">Reference proteome</keyword>
<reference evidence="1 2" key="1">
    <citation type="submission" date="2021-12" db="EMBL/GenBank/DDBJ databases">
        <title>Discovery of the Pendulisporaceae a myxobacterial family with distinct sporulation behavior and unique specialized metabolism.</title>
        <authorList>
            <person name="Garcia R."/>
            <person name="Popoff A."/>
            <person name="Bader C.D."/>
            <person name="Loehr J."/>
            <person name="Walesch S."/>
            <person name="Walt C."/>
            <person name="Boldt J."/>
            <person name="Bunk B."/>
            <person name="Haeckl F.J.F.P.J."/>
            <person name="Gunesch A.P."/>
            <person name="Birkelbach J."/>
            <person name="Nuebel U."/>
            <person name="Pietschmann T."/>
            <person name="Bach T."/>
            <person name="Mueller R."/>
        </authorList>
    </citation>
    <scope>NUCLEOTIDE SEQUENCE [LARGE SCALE GENOMIC DNA]</scope>
    <source>
        <strain evidence="1 2">MSr11954</strain>
    </source>
</reference>
<gene>
    <name evidence="1" type="ORF">LZC94_01710</name>
</gene>
<sequence>MNTRNPQPSDDPFFLDELVEHEPVDPAMLPEIERSIAHDRGDDEGLGLRSILERPDALSRLWRRLNAT</sequence>
<proteinExistence type="predicted"/>
<dbReference type="EMBL" id="CP089984">
    <property type="protein sequence ID" value="WXB15996.1"/>
    <property type="molecule type" value="Genomic_DNA"/>
</dbReference>
<organism evidence="1 2">
    <name type="scientific">Pendulispora albinea</name>
    <dbReference type="NCBI Taxonomy" id="2741071"/>
    <lineage>
        <taxon>Bacteria</taxon>
        <taxon>Pseudomonadati</taxon>
        <taxon>Myxococcota</taxon>
        <taxon>Myxococcia</taxon>
        <taxon>Myxococcales</taxon>
        <taxon>Sorangiineae</taxon>
        <taxon>Pendulisporaceae</taxon>
        <taxon>Pendulispora</taxon>
    </lineage>
</organism>
<protein>
    <submittedName>
        <fullName evidence="1">Uncharacterized protein</fullName>
    </submittedName>
</protein>
<evidence type="ECO:0000313" key="2">
    <source>
        <dbReference type="Proteomes" id="UP001370348"/>
    </source>
</evidence>
<evidence type="ECO:0000313" key="1">
    <source>
        <dbReference type="EMBL" id="WXB15996.1"/>
    </source>
</evidence>